<proteinExistence type="predicted"/>
<comment type="caution">
    <text evidence="1">The sequence shown here is derived from an EMBL/GenBank/DDBJ whole genome shotgun (WGS) entry which is preliminary data.</text>
</comment>
<evidence type="ECO:0000313" key="2">
    <source>
        <dbReference type="Proteomes" id="UP000283387"/>
    </source>
</evidence>
<evidence type="ECO:0000313" key="1">
    <source>
        <dbReference type="EMBL" id="RKD91771.1"/>
    </source>
</evidence>
<dbReference type="Proteomes" id="UP000283387">
    <property type="component" value="Unassembled WGS sequence"/>
</dbReference>
<dbReference type="EMBL" id="RAPN01000001">
    <property type="protein sequence ID" value="RKD91771.1"/>
    <property type="molecule type" value="Genomic_DNA"/>
</dbReference>
<protein>
    <submittedName>
        <fullName evidence="1">Uncharacterized protein</fullName>
    </submittedName>
</protein>
<dbReference type="AlphaFoldDB" id="A0A419W8G8"/>
<name>A0A419W8G8_9BACT</name>
<gene>
    <name evidence="1" type="ORF">BC643_2136</name>
</gene>
<accession>A0A419W8G8</accession>
<reference evidence="1 2" key="1">
    <citation type="submission" date="2018-09" db="EMBL/GenBank/DDBJ databases">
        <title>Genomic Encyclopedia of Archaeal and Bacterial Type Strains, Phase II (KMG-II): from individual species to whole genera.</title>
        <authorList>
            <person name="Goeker M."/>
        </authorList>
    </citation>
    <scope>NUCLEOTIDE SEQUENCE [LARGE SCALE GENOMIC DNA]</scope>
    <source>
        <strain evidence="1 2">DSM 27148</strain>
    </source>
</reference>
<organism evidence="1 2">
    <name type="scientific">Mangrovibacterium diazotrophicum</name>
    <dbReference type="NCBI Taxonomy" id="1261403"/>
    <lineage>
        <taxon>Bacteria</taxon>
        <taxon>Pseudomonadati</taxon>
        <taxon>Bacteroidota</taxon>
        <taxon>Bacteroidia</taxon>
        <taxon>Marinilabiliales</taxon>
        <taxon>Prolixibacteraceae</taxon>
        <taxon>Mangrovibacterium</taxon>
    </lineage>
</organism>
<keyword evidence="2" id="KW-1185">Reference proteome</keyword>
<sequence>MDKIDESKLRKVFNLRHDPDSPEEALKIINFPILLFQ</sequence>